<proteinExistence type="predicted"/>
<organism evidence="2 3">
    <name type="scientific">Bambusicola thoracicus</name>
    <name type="common">Chinese bamboo-partridge</name>
    <name type="synonym">Perdix thoracica</name>
    <dbReference type="NCBI Taxonomy" id="9083"/>
    <lineage>
        <taxon>Eukaryota</taxon>
        <taxon>Metazoa</taxon>
        <taxon>Chordata</taxon>
        <taxon>Craniata</taxon>
        <taxon>Vertebrata</taxon>
        <taxon>Euteleostomi</taxon>
        <taxon>Archelosauria</taxon>
        <taxon>Archosauria</taxon>
        <taxon>Dinosauria</taxon>
        <taxon>Saurischia</taxon>
        <taxon>Theropoda</taxon>
        <taxon>Coelurosauria</taxon>
        <taxon>Aves</taxon>
        <taxon>Neognathae</taxon>
        <taxon>Galloanserae</taxon>
        <taxon>Galliformes</taxon>
        <taxon>Phasianidae</taxon>
        <taxon>Perdicinae</taxon>
        <taxon>Bambusicola</taxon>
    </lineage>
</organism>
<evidence type="ECO:0000256" key="1">
    <source>
        <dbReference type="SAM" id="SignalP"/>
    </source>
</evidence>
<keyword evidence="3" id="KW-1185">Reference proteome</keyword>
<evidence type="ECO:0000313" key="3">
    <source>
        <dbReference type="Proteomes" id="UP000237246"/>
    </source>
</evidence>
<accession>A0A2P4TDG0</accession>
<dbReference type="AlphaFoldDB" id="A0A2P4TDG0"/>
<dbReference type="EMBL" id="PPHD01001890">
    <property type="protein sequence ID" value="POI34384.1"/>
    <property type="molecule type" value="Genomic_DNA"/>
</dbReference>
<sequence length="50" mass="5396">MNPPFLFPSLVLSQVLSSLLHQVLRKREGHGLPSLKLLCQGSGMSPVEGP</sequence>
<gene>
    <name evidence="2" type="ORF">CIB84_001864</name>
</gene>
<reference evidence="2 3" key="1">
    <citation type="submission" date="2018-01" db="EMBL/GenBank/DDBJ databases">
        <title>Comparison of the Chinese Bamboo Partridge and Red Junglefowl genome sequences highlights the importance of demography in genome evolution.</title>
        <authorList>
            <person name="Tiley G.P."/>
            <person name="Kimball R.T."/>
            <person name="Braun E.L."/>
            <person name="Burleigh J.G."/>
        </authorList>
    </citation>
    <scope>NUCLEOTIDE SEQUENCE [LARGE SCALE GENOMIC DNA]</scope>
    <source>
        <strain evidence="2">RTK389</strain>
        <tissue evidence="2">Blood</tissue>
    </source>
</reference>
<dbReference type="Proteomes" id="UP000237246">
    <property type="component" value="Unassembled WGS sequence"/>
</dbReference>
<comment type="caution">
    <text evidence="2">The sequence shown here is derived from an EMBL/GenBank/DDBJ whole genome shotgun (WGS) entry which is preliminary data.</text>
</comment>
<protein>
    <submittedName>
        <fullName evidence="2">Uncharacterized protein</fullName>
    </submittedName>
</protein>
<name>A0A2P4TDG0_BAMTH</name>
<keyword evidence="1" id="KW-0732">Signal</keyword>
<evidence type="ECO:0000313" key="2">
    <source>
        <dbReference type="EMBL" id="POI34384.1"/>
    </source>
</evidence>
<feature type="chain" id="PRO_5015195142" evidence="1">
    <location>
        <begin position="18"/>
        <end position="50"/>
    </location>
</feature>
<feature type="signal peptide" evidence="1">
    <location>
        <begin position="1"/>
        <end position="17"/>
    </location>
</feature>